<protein>
    <submittedName>
        <fullName evidence="1">Uncharacterized protein</fullName>
    </submittedName>
</protein>
<accession>A0A367V1Z7</accession>
<dbReference type="EMBL" id="JPWB01000012">
    <property type="protein sequence ID" value="RCK19187.1"/>
    <property type="molecule type" value="Genomic_DNA"/>
</dbReference>
<comment type="caution">
    <text evidence="1">The sequence shown here is derived from an EMBL/GenBank/DDBJ whole genome shotgun (WGS) entry which is preliminary data.</text>
</comment>
<proteinExistence type="predicted"/>
<organism evidence="1 2">
    <name type="scientific">Thalassospira profundimaris</name>
    <dbReference type="NCBI Taxonomy" id="502049"/>
    <lineage>
        <taxon>Bacteria</taxon>
        <taxon>Pseudomonadati</taxon>
        <taxon>Pseudomonadota</taxon>
        <taxon>Alphaproteobacteria</taxon>
        <taxon>Rhodospirillales</taxon>
        <taxon>Thalassospiraceae</taxon>
        <taxon>Thalassospira</taxon>
    </lineage>
</organism>
<reference evidence="1 2" key="1">
    <citation type="submission" date="2014-07" db="EMBL/GenBank/DDBJ databases">
        <title>Draft genome sequence of Thalassospira profundimaris R8-17.</title>
        <authorList>
            <person name="Lai Q."/>
            <person name="Shao Z."/>
        </authorList>
    </citation>
    <scope>NUCLEOTIDE SEQUENCE [LARGE SCALE GENOMIC DNA]</scope>
    <source>
        <strain evidence="1 2">R8-17</strain>
    </source>
</reference>
<sequence length="62" mass="7288">MQPIRTYPQAACLSDLWVLSPHRPLKVEMRWLSMRETITAAFSFQAKYVINTLTQKQKHPDD</sequence>
<evidence type="ECO:0000313" key="1">
    <source>
        <dbReference type="EMBL" id="RCK19187.1"/>
    </source>
</evidence>
<name>A0A367V1Z7_9PROT</name>
<dbReference type="Proteomes" id="UP000253061">
    <property type="component" value="Unassembled WGS sequence"/>
</dbReference>
<gene>
    <name evidence="1" type="ORF">TH6_19855</name>
</gene>
<dbReference type="AlphaFoldDB" id="A0A367V1Z7"/>
<evidence type="ECO:0000313" key="2">
    <source>
        <dbReference type="Proteomes" id="UP000253061"/>
    </source>
</evidence>